<dbReference type="Pfam" id="PF20292">
    <property type="entry name" value="MC7"/>
    <property type="match status" value="1"/>
</dbReference>
<dbReference type="EMBL" id="FNSH01000003">
    <property type="protein sequence ID" value="SEC37416.1"/>
    <property type="molecule type" value="Genomic_DNA"/>
</dbReference>
<organism evidence="2 3">
    <name type="scientific">Atopobium minutum</name>
    <dbReference type="NCBI Taxonomy" id="1381"/>
    <lineage>
        <taxon>Bacteria</taxon>
        <taxon>Bacillati</taxon>
        <taxon>Actinomycetota</taxon>
        <taxon>Coriobacteriia</taxon>
        <taxon>Coriobacteriales</taxon>
        <taxon>Atopobiaceae</taxon>
        <taxon>Atopobium</taxon>
    </lineage>
</organism>
<name>A0AB38A8Q9_9ACTN</name>
<dbReference type="InterPro" id="IPR046900">
    <property type="entry name" value="ABC-3C_MC7"/>
</dbReference>
<evidence type="ECO:0000313" key="1">
    <source>
        <dbReference type="EMBL" id="SEC30757.1"/>
    </source>
</evidence>
<accession>A0AB38A8Q9</accession>
<dbReference type="AlphaFoldDB" id="A0AB38A8Q9"/>
<evidence type="ECO:0000313" key="2">
    <source>
        <dbReference type="EMBL" id="SEC37416.1"/>
    </source>
</evidence>
<gene>
    <name evidence="1" type="ORF">SAMN04489746_1630</name>
    <name evidence="2" type="ORF">SAMN04489746_1690</name>
</gene>
<evidence type="ECO:0000313" key="3">
    <source>
        <dbReference type="Proteomes" id="UP000183687"/>
    </source>
</evidence>
<protein>
    <submittedName>
        <fullName evidence="2">Uncharacterized protein</fullName>
    </submittedName>
</protein>
<reference evidence="2 3" key="1">
    <citation type="submission" date="2016-10" db="EMBL/GenBank/DDBJ databases">
        <authorList>
            <person name="Varghese N."/>
            <person name="Submissions S."/>
        </authorList>
    </citation>
    <scope>NUCLEOTIDE SEQUENCE [LARGE SCALE GENOMIC DNA]</scope>
    <source>
        <strain evidence="2 3">DSM 20586</strain>
    </source>
</reference>
<proteinExistence type="predicted"/>
<sequence length="75" mass="8308">MRLPNKLYTYEESTLSNFPIILRAIGKDGISVADLSQRIAGEVGGVLELIEELALLLSIQEITIDEKSEVILRAH</sequence>
<dbReference type="EMBL" id="FNSH01000002">
    <property type="protein sequence ID" value="SEC30757.1"/>
    <property type="molecule type" value="Genomic_DNA"/>
</dbReference>
<dbReference type="RefSeq" id="WP_057001851.1">
    <property type="nucleotide sequence ID" value="NZ_FNSH01000002.1"/>
</dbReference>
<dbReference type="Proteomes" id="UP000183687">
    <property type="component" value="Unassembled WGS sequence"/>
</dbReference>
<comment type="caution">
    <text evidence="2">The sequence shown here is derived from an EMBL/GenBank/DDBJ whole genome shotgun (WGS) entry which is preliminary data.</text>
</comment>